<dbReference type="Proteomes" id="UP001197093">
    <property type="component" value="Unassembled WGS sequence"/>
</dbReference>
<organism evidence="1 2">
    <name type="scientific">Staphylotrichum longicolle</name>
    <dbReference type="NCBI Taxonomy" id="669026"/>
    <lineage>
        <taxon>Eukaryota</taxon>
        <taxon>Fungi</taxon>
        <taxon>Dikarya</taxon>
        <taxon>Ascomycota</taxon>
        <taxon>Pezizomycotina</taxon>
        <taxon>Sordariomycetes</taxon>
        <taxon>Sordariomycetidae</taxon>
        <taxon>Sordariales</taxon>
        <taxon>Chaetomiaceae</taxon>
        <taxon>Staphylotrichum</taxon>
    </lineage>
</organism>
<evidence type="ECO:0000313" key="1">
    <source>
        <dbReference type="EMBL" id="KAG7286875.1"/>
    </source>
</evidence>
<sequence length="369" mass="40686">MQAQSATHSRVWRLRAAWPRPLDHLRDPDTAALETAALVIRMVSSYLEDPDALLSEAENPLVRFALRHDGLTPPLSQSEQLKLLNDVCAGAGLEGNSPSFHALMASYLMRPLWDMPELAFFDVCRRVNQGWARPVVEGPGELSQITWDGTLDLTSTLAARFGMLRPAGDIWVGAKMPAVFRVILTPVVPLTYDRICSTVVVGPHIDLAADGRMHIARREVHYVLIGVVRHRERQDPELARFYGETGLYISPTMARKDGVGRTYISDNWRVGEQGTYTLLYAQGCIPYECDREFVSATIADDGEESLAAMNLCTPLQGPVCGALNVDEERKRQAAESDAIPGLGDLGQFDQLGVSAGLQQALTEQFRGEN</sequence>
<reference evidence="1" key="1">
    <citation type="submission" date="2023-02" db="EMBL/GenBank/DDBJ databases">
        <authorList>
            <person name="Palmer J.M."/>
        </authorList>
    </citation>
    <scope>NUCLEOTIDE SEQUENCE</scope>
    <source>
        <strain evidence="1">FW57</strain>
    </source>
</reference>
<comment type="caution">
    <text evidence="1">The sequence shown here is derived from an EMBL/GenBank/DDBJ whole genome shotgun (WGS) entry which is preliminary data.</text>
</comment>
<gene>
    <name evidence="1" type="ORF">NEMBOFW57_009193</name>
</gene>
<proteinExistence type="predicted"/>
<evidence type="ECO:0000313" key="2">
    <source>
        <dbReference type="Proteomes" id="UP001197093"/>
    </source>
</evidence>
<protein>
    <submittedName>
        <fullName evidence="1">Uncharacterized protein</fullName>
    </submittedName>
</protein>
<accession>A0AAD4HY01</accession>
<keyword evidence="2" id="KW-1185">Reference proteome</keyword>
<dbReference type="EMBL" id="JAHCVI010000004">
    <property type="protein sequence ID" value="KAG7286875.1"/>
    <property type="molecule type" value="Genomic_DNA"/>
</dbReference>
<dbReference type="AlphaFoldDB" id="A0AAD4HY01"/>
<name>A0AAD4HY01_9PEZI</name>